<reference evidence="1" key="2">
    <citation type="journal article" date="2015" name="Data Brief">
        <title>Shoot transcriptome of the giant reed, Arundo donax.</title>
        <authorList>
            <person name="Barrero R.A."/>
            <person name="Guerrero F.D."/>
            <person name="Moolhuijzen P."/>
            <person name="Goolsby J.A."/>
            <person name="Tidwell J."/>
            <person name="Bellgard S.E."/>
            <person name="Bellgard M.I."/>
        </authorList>
    </citation>
    <scope>NUCLEOTIDE SEQUENCE</scope>
    <source>
        <tissue evidence="1">Shoot tissue taken approximately 20 cm above the soil surface</tissue>
    </source>
</reference>
<accession>A0A0A9AHJ5</accession>
<evidence type="ECO:0000313" key="1">
    <source>
        <dbReference type="EMBL" id="JAD46567.1"/>
    </source>
</evidence>
<reference evidence="1" key="1">
    <citation type="submission" date="2014-09" db="EMBL/GenBank/DDBJ databases">
        <authorList>
            <person name="Magalhaes I.L.F."/>
            <person name="Oliveira U."/>
            <person name="Santos F.R."/>
            <person name="Vidigal T.H.D.A."/>
            <person name="Brescovit A.D."/>
            <person name="Santos A.J."/>
        </authorList>
    </citation>
    <scope>NUCLEOTIDE SEQUENCE</scope>
    <source>
        <tissue evidence="1">Shoot tissue taken approximately 20 cm above the soil surface</tissue>
    </source>
</reference>
<dbReference type="EMBL" id="GBRH01251328">
    <property type="protein sequence ID" value="JAD46567.1"/>
    <property type="molecule type" value="Transcribed_RNA"/>
</dbReference>
<proteinExistence type="predicted"/>
<dbReference type="AlphaFoldDB" id="A0A0A9AHJ5"/>
<sequence>MLLQYLAAAAAYRPGMISNT</sequence>
<name>A0A0A9AHJ5_ARUDO</name>
<protein>
    <submittedName>
        <fullName evidence="1">Uncharacterized protein</fullName>
    </submittedName>
</protein>
<organism evidence="1">
    <name type="scientific">Arundo donax</name>
    <name type="common">Giant reed</name>
    <name type="synonym">Donax arundinaceus</name>
    <dbReference type="NCBI Taxonomy" id="35708"/>
    <lineage>
        <taxon>Eukaryota</taxon>
        <taxon>Viridiplantae</taxon>
        <taxon>Streptophyta</taxon>
        <taxon>Embryophyta</taxon>
        <taxon>Tracheophyta</taxon>
        <taxon>Spermatophyta</taxon>
        <taxon>Magnoliopsida</taxon>
        <taxon>Liliopsida</taxon>
        <taxon>Poales</taxon>
        <taxon>Poaceae</taxon>
        <taxon>PACMAD clade</taxon>
        <taxon>Arundinoideae</taxon>
        <taxon>Arundineae</taxon>
        <taxon>Arundo</taxon>
    </lineage>
</organism>